<evidence type="ECO:0000256" key="1">
    <source>
        <dbReference type="ARBA" id="ARBA00023015"/>
    </source>
</evidence>
<dbReference type="InterPro" id="IPR010982">
    <property type="entry name" value="Lambda_DNA-bd_dom_sf"/>
</dbReference>
<gene>
    <name evidence="5" type="ORF">FJQ98_20640</name>
</gene>
<dbReference type="PANTHER" id="PTHR40661">
    <property type="match status" value="1"/>
</dbReference>
<evidence type="ECO:0000313" key="6">
    <source>
        <dbReference type="Proteomes" id="UP000596049"/>
    </source>
</evidence>
<proteinExistence type="predicted"/>
<dbReference type="PROSITE" id="PS50943">
    <property type="entry name" value="HTH_CROC1"/>
    <property type="match status" value="1"/>
</dbReference>
<keyword evidence="3" id="KW-0804">Transcription</keyword>
<dbReference type="RefSeq" id="WP_053596090.1">
    <property type="nucleotide sequence ID" value="NZ_CP067341.1"/>
</dbReference>
<keyword evidence="1" id="KW-0805">Transcription regulation</keyword>
<dbReference type="SUPFAM" id="SSF47413">
    <property type="entry name" value="lambda repressor-like DNA-binding domains"/>
    <property type="match status" value="1"/>
</dbReference>
<evidence type="ECO:0000313" key="5">
    <source>
        <dbReference type="EMBL" id="QQP11578.1"/>
    </source>
</evidence>
<evidence type="ECO:0000259" key="4">
    <source>
        <dbReference type="PROSITE" id="PS50943"/>
    </source>
</evidence>
<dbReference type="CDD" id="cd00093">
    <property type="entry name" value="HTH_XRE"/>
    <property type="match status" value="1"/>
</dbReference>
<dbReference type="PANTHER" id="PTHR40661:SF3">
    <property type="entry name" value="FELS-1 PROPHAGE TRANSCRIPTIONAL REGULATOR"/>
    <property type="match status" value="1"/>
</dbReference>
<organism evidence="5 6">
    <name type="scientific">Lysinibacillus agricola</name>
    <dbReference type="NCBI Taxonomy" id="2590012"/>
    <lineage>
        <taxon>Bacteria</taxon>
        <taxon>Bacillati</taxon>
        <taxon>Bacillota</taxon>
        <taxon>Bacilli</taxon>
        <taxon>Bacillales</taxon>
        <taxon>Bacillaceae</taxon>
        <taxon>Lysinibacillus</taxon>
    </lineage>
</organism>
<sequence>MNEQKDRIKELRKILKLSQEEFGDSIGLTKSSISNVEKGVRNVTEQHIKLITSAFNINEHWLRTGEGEMFVKDETFSLDEKAKKFNLSELEIDIMSGYMELPTTTRNELIGLFGKIYSKHTETAATTIEDEIDAEVESYRKELEAEKKARTLLASQRRETS</sequence>
<dbReference type="Proteomes" id="UP000596049">
    <property type="component" value="Chromosome"/>
</dbReference>
<protein>
    <submittedName>
        <fullName evidence="5">Helix-turn-helix domain-containing protein</fullName>
    </submittedName>
</protein>
<accession>A0ABX7ANQ7</accession>
<feature type="domain" description="HTH cro/C1-type" evidence="4">
    <location>
        <begin position="8"/>
        <end position="62"/>
    </location>
</feature>
<keyword evidence="2" id="KW-0238">DNA-binding</keyword>
<reference evidence="5 6" key="1">
    <citation type="submission" date="2020-01" db="EMBL/GenBank/DDBJ databases">
        <authorList>
            <person name="Liu G."/>
            <person name="Liu B."/>
        </authorList>
    </citation>
    <scope>NUCLEOTIDE SEQUENCE [LARGE SCALE GENOMIC DNA]</scope>
    <source>
        <strain evidence="5 6">FJAT-51161</strain>
    </source>
</reference>
<dbReference type="Gene3D" id="1.10.260.40">
    <property type="entry name" value="lambda repressor-like DNA-binding domains"/>
    <property type="match status" value="1"/>
</dbReference>
<name>A0ABX7ANQ7_9BACI</name>
<dbReference type="Pfam" id="PF01381">
    <property type="entry name" value="HTH_3"/>
    <property type="match status" value="1"/>
</dbReference>
<keyword evidence="6" id="KW-1185">Reference proteome</keyword>
<dbReference type="SMART" id="SM00530">
    <property type="entry name" value="HTH_XRE"/>
    <property type="match status" value="1"/>
</dbReference>
<dbReference type="InterPro" id="IPR001387">
    <property type="entry name" value="Cro/C1-type_HTH"/>
</dbReference>
<evidence type="ECO:0000256" key="2">
    <source>
        <dbReference type="ARBA" id="ARBA00023125"/>
    </source>
</evidence>
<evidence type="ECO:0000256" key="3">
    <source>
        <dbReference type="ARBA" id="ARBA00023163"/>
    </source>
</evidence>
<dbReference type="EMBL" id="CP067341">
    <property type="protein sequence ID" value="QQP11578.1"/>
    <property type="molecule type" value="Genomic_DNA"/>
</dbReference>